<sequence length="107" mass="11609">PTRTPANLTIVMKTQWIILALATAVFGIPAQNVLDAPVDSSSPNNNPLETVKIVYVNRDCFWSGKAPYCAGSCDPPYVEVDRNPCGDGQCCWQGSKALCCKDESRCL</sequence>
<keyword evidence="3" id="KW-1185">Reference proteome</keyword>
<evidence type="ECO:0000256" key="1">
    <source>
        <dbReference type="SAM" id="SignalP"/>
    </source>
</evidence>
<evidence type="ECO:0008006" key="4">
    <source>
        <dbReference type="Google" id="ProtNLM"/>
    </source>
</evidence>
<evidence type="ECO:0000313" key="3">
    <source>
        <dbReference type="Proteomes" id="UP000054477"/>
    </source>
</evidence>
<dbReference type="HOGENOM" id="CLU_2085242_0_0_1"/>
<dbReference type="EMBL" id="KN838749">
    <property type="protein sequence ID" value="KIJ95632.1"/>
    <property type="molecule type" value="Genomic_DNA"/>
</dbReference>
<protein>
    <recommendedName>
        <fullName evidence="4">Long chronological lifespan protein 2</fullName>
    </recommendedName>
</protein>
<reference evidence="3" key="2">
    <citation type="submission" date="2015-01" db="EMBL/GenBank/DDBJ databases">
        <title>Evolutionary Origins and Diversification of the Mycorrhizal Mutualists.</title>
        <authorList>
            <consortium name="DOE Joint Genome Institute"/>
            <consortium name="Mycorrhizal Genomics Consortium"/>
            <person name="Kohler A."/>
            <person name="Kuo A."/>
            <person name="Nagy L.G."/>
            <person name="Floudas D."/>
            <person name="Copeland A."/>
            <person name="Barry K.W."/>
            <person name="Cichocki N."/>
            <person name="Veneault-Fourrey C."/>
            <person name="LaButti K."/>
            <person name="Lindquist E.A."/>
            <person name="Lipzen A."/>
            <person name="Lundell T."/>
            <person name="Morin E."/>
            <person name="Murat C."/>
            <person name="Riley R."/>
            <person name="Ohm R."/>
            <person name="Sun H."/>
            <person name="Tunlid A."/>
            <person name="Henrissat B."/>
            <person name="Grigoriev I.V."/>
            <person name="Hibbett D.S."/>
            <person name="Martin F."/>
        </authorList>
    </citation>
    <scope>NUCLEOTIDE SEQUENCE [LARGE SCALE GENOMIC DNA]</scope>
    <source>
        <strain evidence="3">LaAM-08-1</strain>
    </source>
</reference>
<gene>
    <name evidence="2" type="ORF">K443DRAFT_108483</name>
</gene>
<organism evidence="2 3">
    <name type="scientific">Laccaria amethystina LaAM-08-1</name>
    <dbReference type="NCBI Taxonomy" id="1095629"/>
    <lineage>
        <taxon>Eukaryota</taxon>
        <taxon>Fungi</taxon>
        <taxon>Dikarya</taxon>
        <taxon>Basidiomycota</taxon>
        <taxon>Agaricomycotina</taxon>
        <taxon>Agaricomycetes</taxon>
        <taxon>Agaricomycetidae</taxon>
        <taxon>Agaricales</taxon>
        <taxon>Agaricineae</taxon>
        <taxon>Hydnangiaceae</taxon>
        <taxon>Laccaria</taxon>
    </lineage>
</organism>
<feature type="signal peptide" evidence="1">
    <location>
        <begin position="1"/>
        <end position="27"/>
    </location>
</feature>
<proteinExistence type="predicted"/>
<dbReference type="AlphaFoldDB" id="A0A0C9XHL0"/>
<feature type="non-terminal residue" evidence="2">
    <location>
        <position position="1"/>
    </location>
</feature>
<dbReference type="PANTHER" id="PTHR35180">
    <property type="entry name" value="PROTEIN CBG06219"/>
    <property type="match status" value="1"/>
</dbReference>
<keyword evidence="1" id="KW-0732">Signal</keyword>
<dbReference type="PANTHER" id="PTHR35180:SF4">
    <property type="entry name" value="PROTEIN CBG06219"/>
    <property type="match status" value="1"/>
</dbReference>
<name>A0A0C9XHL0_9AGAR</name>
<feature type="chain" id="PRO_5002205863" description="Long chronological lifespan protein 2" evidence="1">
    <location>
        <begin position="28"/>
        <end position="107"/>
    </location>
</feature>
<evidence type="ECO:0000313" key="2">
    <source>
        <dbReference type="EMBL" id="KIJ95632.1"/>
    </source>
</evidence>
<accession>A0A0C9XHL0</accession>
<reference evidence="2 3" key="1">
    <citation type="submission" date="2014-04" db="EMBL/GenBank/DDBJ databases">
        <authorList>
            <consortium name="DOE Joint Genome Institute"/>
            <person name="Kuo A."/>
            <person name="Kohler A."/>
            <person name="Nagy L.G."/>
            <person name="Floudas D."/>
            <person name="Copeland A."/>
            <person name="Barry K.W."/>
            <person name="Cichocki N."/>
            <person name="Veneault-Fourrey C."/>
            <person name="LaButti K."/>
            <person name="Lindquist E.A."/>
            <person name="Lipzen A."/>
            <person name="Lundell T."/>
            <person name="Morin E."/>
            <person name="Murat C."/>
            <person name="Sun H."/>
            <person name="Tunlid A."/>
            <person name="Henrissat B."/>
            <person name="Grigoriev I.V."/>
            <person name="Hibbett D.S."/>
            <person name="Martin F."/>
            <person name="Nordberg H.P."/>
            <person name="Cantor M.N."/>
            <person name="Hua S.X."/>
        </authorList>
    </citation>
    <scope>NUCLEOTIDE SEQUENCE [LARGE SCALE GENOMIC DNA]</scope>
    <source>
        <strain evidence="2 3">LaAM-08-1</strain>
    </source>
</reference>
<dbReference type="Proteomes" id="UP000054477">
    <property type="component" value="Unassembled WGS sequence"/>
</dbReference>
<dbReference type="OrthoDB" id="6332879at2759"/>